<name>A0A8H6R9P5_9PEZI</name>
<reference evidence="3" key="1">
    <citation type="submission" date="2020-04" db="EMBL/GenBank/DDBJ databases">
        <title>Draft genome resource of the tomato pathogen Pseudocercospora fuligena.</title>
        <authorList>
            <person name="Zaccaron A."/>
        </authorList>
    </citation>
    <scope>NUCLEOTIDE SEQUENCE</scope>
    <source>
        <strain evidence="3">PF001</strain>
    </source>
</reference>
<keyword evidence="2" id="KW-0560">Oxidoreductase</keyword>
<proteinExistence type="inferred from homology"/>
<dbReference type="AlphaFoldDB" id="A0A8H6R9P5"/>
<accession>A0A8H6R9P5</accession>
<organism evidence="3 4">
    <name type="scientific">Pseudocercospora fuligena</name>
    <dbReference type="NCBI Taxonomy" id="685502"/>
    <lineage>
        <taxon>Eukaryota</taxon>
        <taxon>Fungi</taxon>
        <taxon>Dikarya</taxon>
        <taxon>Ascomycota</taxon>
        <taxon>Pezizomycotina</taxon>
        <taxon>Dothideomycetes</taxon>
        <taxon>Dothideomycetidae</taxon>
        <taxon>Mycosphaerellales</taxon>
        <taxon>Mycosphaerellaceae</taxon>
        <taxon>Pseudocercospora</taxon>
    </lineage>
</organism>
<dbReference type="Proteomes" id="UP000660729">
    <property type="component" value="Unassembled WGS sequence"/>
</dbReference>
<dbReference type="InterPro" id="IPR036291">
    <property type="entry name" value="NAD(P)-bd_dom_sf"/>
</dbReference>
<dbReference type="EMBL" id="JABCIY010000241">
    <property type="protein sequence ID" value="KAF7186979.1"/>
    <property type="molecule type" value="Genomic_DNA"/>
</dbReference>
<gene>
    <name evidence="3" type="ORF">HII31_11588</name>
</gene>
<dbReference type="InterPro" id="IPR002347">
    <property type="entry name" value="SDR_fam"/>
</dbReference>
<comment type="similarity">
    <text evidence="1">Belongs to the short-chain dehydrogenases/reductases (SDR) family.</text>
</comment>
<protein>
    <submittedName>
        <fullName evidence="3">Putative oxidoreductase YkvO</fullName>
    </submittedName>
</protein>
<dbReference type="OrthoDB" id="10253736at2759"/>
<evidence type="ECO:0000256" key="2">
    <source>
        <dbReference type="ARBA" id="ARBA00023002"/>
    </source>
</evidence>
<dbReference type="PRINTS" id="PR00081">
    <property type="entry name" value="GDHRDH"/>
</dbReference>
<evidence type="ECO:0000256" key="1">
    <source>
        <dbReference type="ARBA" id="ARBA00006484"/>
    </source>
</evidence>
<evidence type="ECO:0000313" key="3">
    <source>
        <dbReference type="EMBL" id="KAF7186979.1"/>
    </source>
</evidence>
<dbReference type="CDD" id="cd05233">
    <property type="entry name" value="SDR_c"/>
    <property type="match status" value="1"/>
</dbReference>
<dbReference type="Pfam" id="PF13561">
    <property type="entry name" value="adh_short_C2"/>
    <property type="match status" value="1"/>
</dbReference>
<dbReference type="GO" id="GO:0016491">
    <property type="term" value="F:oxidoreductase activity"/>
    <property type="evidence" value="ECO:0007669"/>
    <property type="project" value="UniProtKB-KW"/>
</dbReference>
<dbReference type="PANTHER" id="PTHR24321">
    <property type="entry name" value="DEHYDROGENASES, SHORT CHAIN"/>
    <property type="match status" value="1"/>
</dbReference>
<sequence>MSTFDLSLGLEGTNVVVTGGCGLIGRVVVDAFLAAGCKVFVLDFLPTSKDNQPFQTMMARHGDELQLIPTDITKEQKFDDAFAKIESENGPVQCCVALASLDLSVLPQTESICDAQSQDWQRVFDVNIHGTFNTARRWLQGIRKHTSTHPDQLRNVNLILMGSESGKFGVRGCAAYAAAKSAVQYGLLQSLAKDAPRIYRNARVNAVAPGAVDTTRFRNECQRFGKEWEWEESQATVPMAKSVPAEDVARTIVFLASEKWSGTTHGQVLHVDGGKTGSVVWKLGEAEATS</sequence>
<dbReference type="SUPFAM" id="SSF51735">
    <property type="entry name" value="NAD(P)-binding Rossmann-fold domains"/>
    <property type="match status" value="1"/>
</dbReference>
<dbReference type="PANTHER" id="PTHR24321:SF8">
    <property type="entry name" value="ESTRADIOL 17-BETA-DEHYDROGENASE 8-RELATED"/>
    <property type="match status" value="1"/>
</dbReference>
<dbReference type="Gene3D" id="3.40.50.720">
    <property type="entry name" value="NAD(P)-binding Rossmann-like Domain"/>
    <property type="match status" value="1"/>
</dbReference>
<evidence type="ECO:0000313" key="4">
    <source>
        <dbReference type="Proteomes" id="UP000660729"/>
    </source>
</evidence>
<comment type="caution">
    <text evidence="3">The sequence shown here is derived from an EMBL/GenBank/DDBJ whole genome shotgun (WGS) entry which is preliminary data.</text>
</comment>
<keyword evidence="4" id="KW-1185">Reference proteome</keyword>